<dbReference type="AlphaFoldDB" id="A0A7D9I3B6"/>
<dbReference type="PANTHER" id="PTHR24064">
    <property type="entry name" value="SOLUTE CARRIER FAMILY 22 MEMBER"/>
    <property type="match status" value="1"/>
</dbReference>
<dbReference type="InterPro" id="IPR020846">
    <property type="entry name" value="MFS_dom"/>
</dbReference>
<gene>
    <name evidence="5" type="ORF">PACLA_8A072287</name>
</gene>
<evidence type="ECO:0000256" key="4">
    <source>
        <dbReference type="ARBA" id="ARBA00023136"/>
    </source>
</evidence>
<keyword evidence="3" id="KW-1133">Transmembrane helix</keyword>
<dbReference type="InterPro" id="IPR005828">
    <property type="entry name" value="MFS_sugar_transport-like"/>
</dbReference>
<dbReference type="OrthoDB" id="5959346at2759"/>
<accession>A0A7D9I3B6</accession>
<dbReference type="GO" id="GO:0016020">
    <property type="term" value="C:membrane"/>
    <property type="evidence" value="ECO:0007669"/>
    <property type="project" value="UniProtKB-SubCell"/>
</dbReference>
<comment type="caution">
    <text evidence="5">The sequence shown here is derived from an EMBL/GenBank/DDBJ whole genome shotgun (WGS) entry which is preliminary data.</text>
</comment>
<protein>
    <submittedName>
        <fullName evidence="5">Organic cation transporter</fullName>
    </submittedName>
</protein>
<keyword evidence="6" id="KW-1185">Reference proteome</keyword>
<evidence type="ECO:0000313" key="6">
    <source>
        <dbReference type="Proteomes" id="UP001152795"/>
    </source>
</evidence>
<sequence>FLPESCRYLLVNKRHDEAMKQLETVARWNGKSMPMVELEVPNEIVSEKSDVRDLFYDKNVGMVTFASWISWFSCALVYYAVSYGAIYLGGNVYLNFFLVSLATVPSTLTATICMNKFGRRKAVAGGMFISAVASIISVAIPSDRSNTGYTVGRVIMAMACKYAILVSFNTIYIFSSELFPTSVRTIGMGTSSACARIGSFLALYVVWLIRIHALLPYSIVFVLCIVTGLICFKWLPETANKPTPESMEGVIEMMQMDDAVEQTVEVTEESLTKKDAVSI</sequence>
<dbReference type="Proteomes" id="UP001152795">
    <property type="component" value="Unassembled WGS sequence"/>
</dbReference>
<keyword evidence="2" id="KW-0812">Transmembrane</keyword>
<proteinExistence type="predicted"/>
<dbReference type="InterPro" id="IPR036259">
    <property type="entry name" value="MFS_trans_sf"/>
</dbReference>
<dbReference type="Gene3D" id="1.20.1250.20">
    <property type="entry name" value="MFS general substrate transporter like domains"/>
    <property type="match status" value="1"/>
</dbReference>
<dbReference type="PROSITE" id="PS50850">
    <property type="entry name" value="MFS"/>
    <property type="match status" value="1"/>
</dbReference>
<dbReference type="Pfam" id="PF00083">
    <property type="entry name" value="Sugar_tr"/>
    <property type="match status" value="1"/>
</dbReference>
<evidence type="ECO:0000256" key="1">
    <source>
        <dbReference type="ARBA" id="ARBA00004141"/>
    </source>
</evidence>
<evidence type="ECO:0000313" key="5">
    <source>
        <dbReference type="EMBL" id="CAB3996302.1"/>
    </source>
</evidence>
<name>A0A7D9I3B6_PARCT</name>
<reference evidence="5" key="1">
    <citation type="submission" date="2020-04" db="EMBL/GenBank/DDBJ databases">
        <authorList>
            <person name="Alioto T."/>
            <person name="Alioto T."/>
            <person name="Gomez Garrido J."/>
        </authorList>
    </citation>
    <scope>NUCLEOTIDE SEQUENCE</scope>
    <source>
        <strain evidence="5">A484AB</strain>
    </source>
</reference>
<evidence type="ECO:0000256" key="3">
    <source>
        <dbReference type="ARBA" id="ARBA00022989"/>
    </source>
</evidence>
<dbReference type="GO" id="GO:0022857">
    <property type="term" value="F:transmembrane transporter activity"/>
    <property type="evidence" value="ECO:0007669"/>
    <property type="project" value="InterPro"/>
</dbReference>
<evidence type="ECO:0000256" key="2">
    <source>
        <dbReference type="ARBA" id="ARBA00022692"/>
    </source>
</evidence>
<feature type="non-terminal residue" evidence="5">
    <location>
        <position position="1"/>
    </location>
</feature>
<dbReference type="EMBL" id="CACRXK020002843">
    <property type="protein sequence ID" value="CAB3996302.1"/>
    <property type="molecule type" value="Genomic_DNA"/>
</dbReference>
<organism evidence="5 6">
    <name type="scientific">Paramuricea clavata</name>
    <name type="common">Red gorgonian</name>
    <name type="synonym">Violescent sea-whip</name>
    <dbReference type="NCBI Taxonomy" id="317549"/>
    <lineage>
        <taxon>Eukaryota</taxon>
        <taxon>Metazoa</taxon>
        <taxon>Cnidaria</taxon>
        <taxon>Anthozoa</taxon>
        <taxon>Octocorallia</taxon>
        <taxon>Malacalcyonacea</taxon>
        <taxon>Plexauridae</taxon>
        <taxon>Paramuricea</taxon>
    </lineage>
</organism>
<comment type="subcellular location">
    <subcellularLocation>
        <location evidence="1">Membrane</location>
        <topology evidence="1">Multi-pass membrane protein</topology>
    </subcellularLocation>
</comment>
<keyword evidence="4" id="KW-0472">Membrane</keyword>
<dbReference type="SUPFAM" id="SSF103473">
    <property type="entry name" value="MFS general substrate transporter"/>
    <property type="match status" value="1"/>
</dbReference>